<dbReference type="OrthoDB" id="9801785at2"/>
<sequence>MPHVAITGGGGFVCSALARAFAARGWQVSALDRAFDAPVEGVRQVTCDLLDAAGALASLRPDAVVHGAALTVAPEKAGLTRAAHLVVNTDLATRALSEARSGGAGAFLFLSSTGVFDRLDGLGAGRLTEDVVPTGRGPYAAAKRAGEEIVAAAAEPGFATLSVRLGNVFGPGEGTRPSRPHRSLPHRMAAEAAAGRPLTGVEGALRDWAWLPDLAAGIVRTVEALPGIGPGTIHAGEPPAMRDEDLAALVAPGAPVDLAPGPLRPPMGSARPSPMAQIAWTPVAEGLARLGLAAVTA</sequence>
<organism evidence="2 3">
    <name type="scientific">Wenxinia saemankumensis</name>
    <dbReference type="NCBI Taxonomy" id="1447782"/>
    <lineage>
        <taxon>Bacteria</taxon>
        <taxon>Pseudomonadati</taxon>
        <taxon>Pseudomonadota</taxon>
        <taxon>Alphaproteobacteria</taxon>
        <taxon>Rhodobacterales</taxon>
        <taxon>Roseobacteraceae</taxon>
        <taxon>Wenxinia</taxon>
    </lineage>
</organism>
<protein>
    <submittedName>
        <fullName evidence="2">Nucleoside-diphosphate-sugar epimerase</fullName>
    </submittedName>
</protein>
<dbReference type="InterPro" id="IPR001509">
    <property type="entry name" value="Epimerase_deHydtase"/>
</dbReference>
<reference evidence="2 3" key="1">
    <citation type="submission" date="2016-11" db="EMBL/GenBank/DDBJ databases">
        <authorList>
            <person name="Jaros S."/>
            <person name="Januszkiewicz K."/>
            <person name="Wedrychowicz H."/>
        </authorList>
    </citation>
    <scope>NUCLEOTIDE SEQUENCE [LARGE SCALE GENOMIC DNA]</scope>
    <source>
        <strain evidence="2 3">DSM 100565</strain>
    </source>
</reference>
<gene>
    <name evidence="2" type="ORF">SAMN05444417_1453</name>
</gene>
<name>A0A1M6D023_9RHOB</name>
<dbReference type="Gene3D" id="3.40.50.720">
    <property type="entry name" value="NAD(P)-binding Rossmann-like Domain"/>
    <property type="match status" value="1"/>
</dbReference>
<keyword evidence="3" id="KW-1185">Reference proteome</keyword>
<dbReference type="InterPro" id="IPR036291">
    <property type="entry name" value="NAD(P)-bd_dom_sf"/>
</dbReference>
<dbReference type="STRING" id="1447782.SAMN05444417_1453"/>
<dbReference type="SUPFAM" id="SSF51735">
    <property type="entry name" value="NAD(P)-binding Rossmann-fold domains"/>
    <property type="match status" value="1"/>
</dbReference>
<proteinExistence type="predicted"/>
<evidence type="ECO:0000259" key="1">
    <source>
        <dbReference type="Pfam" id="PF01370"/>
    </source>
</evidence>
<dbReference type="Proteomes" id="UP000184292">
    <property type="component" value="Unassembled WGS sequence"/>
</dbReference>
<dbReference type="EMBL" id="FQYO01000002">
    <property type="protein sequence ID" value="SHI66550.1"/>
    <property type="molecule type" value="Genomic_DNA"/>
</dbReference>
<dbReference type="Pfam" id="PF01370">
    <property type="entry name" value="Epimerase"/>
    <property type="match status" value="1"/>
</dbReference>
<dbReference type="PANTHER" id="PTHR43245">
    <property type="entry name" value="BIFUNCTIONAL POLYMYXIN RESISTANCE PROTEIN ARNA"/>
    <property type="match status" value="1"/>
</dbReference>
<dbReference type="InterPro" id="IPR050177">
    <property type="entry name" value="Lipid_A_modif_metabolic_enz"/>
</dbReference>
<dbReference type="RefSeq" id="WP_073327434.1">
    <property type="nucleotide sequence ID" value="NZ_FQYO01000002.1"/>
</dbReference>
<dbReference type="AlphaFoldDB" id="A0A1M6D023"/>
<evidence type="ECO:0000313" key="3">
    <source>
        <dbReference type="Proteomes" id="UP000184292"/>
    </source>
</evidence>
<feature type="domain" description="NAD-dependent epimerase/dehydratase" evidence="1">
    <location>
        <begin position="4"/>
        <end position="224"/>
    </location>
</feature>
<accession>A0A1M6D023</accession>
<evidence type="ECO:0000313" key="2">
    <source>
        <dbReference type="EMBL" id="SHI66550.1"/>
    </source>
</evidence>
<dbReference type="CDD" id="cd08946">
    <property type="entry name" value="SDR_e"/>
    <property type="match status" value="1"/>
</dbReference>